<dbReference type="AlphaFoldDB" id="A0A0S2K3J4"/>
<accession>A0A0S2K3J4</accession>
<proteinExistence type="predicted"/>
<evidence type="ECO:0000313" key="2">
    <source>
        <dbReference type="EMBL" id="ALO42644.1"/>
    </source>
</evidence>
<sequence>MALDKHPMWKAPQHHMDSDHQHDHVHWIELFYDLIHVVIIFLLGNYLSDHLNPIGFAIFTGVFIAIWFAWADSSVFNSLYVSTDIKHRFIMSSQIVTAMVMAASIPHIHDKGWMYFALAYSANRFITAYLYYRTDRLGIEETVLANKVSKNFAALTVIFAVSALIPAPYNYLLFALGIISIQLLYMLPKIGVLECSRFLPRLGHMSERFALLVLIVLGEGFFKLVITLSEKGIYKVSPDVLVNFIFGGISVFVLCWIYFDFVGNGKPKNTKKWTLVSWWLAHLLVMLAAVMIGVALSGEVKVGFWEPYPLKYATIGCIGLAVYLLSLLWIQKNIEYRVAHRFATAKIRFLGVFLAMITLVVVPFVPALIGNLLWGSALFSQIAIPVTKAYVTFQKEEASEP</sequence>
<feature type="transmembrane region" description="Helical" evidence="1">
    <location>
        <begin position="350"/>
        <end position="369"/>
    </location>
</feature>
<organism evidence="2 3">
    <name type="scientific">Pseudoalteromonas phenolica</name>
    <dbReference type="NCBI Taxonomy" id="161398"/>
    <lineage>
        <taxon>Bacteria</taxon>
        <taxon>Pseudomonadati</taxon>
        <taxon>Pseudomonadota</taxon>
        <taxon>Gammaproteobacteria</taxon>
        <taxon>Alteromonadales</taxon>
        <taxon>Pseudoalteromonadaceae</taxon>
        <taxon>Pseudoalteromonas</taxon>
    </lineage>
</organism>
<evidence type="ECO:0000256" key="1">
    <source>
        <dbReference type="SAM" id="Phobius"/>
    </source>
</evidence>
<feature type="transmembrane region" description="Helical" evidence="1">
    <location>
        <begin position="114"/>
        <end position="132"/>
    </location>
</feature>
<dbReference type="Pfam" id="PF06772">
    <property type="entry name" value="LtrA"/>
    <property type="match status" value="1"/>
</dbReference>
<dbReference type="EMBL" id="CP013187">
    <property type="protein sequence ID" value="ALO42644.1"/>
    <property type="molecule type" value="Genomic_DNA"/>
</dbReference>
<keyword evidence="1" id="KW-1133">Transmembrane helix</keyword>
<dbReference type="PANTHER" id="PTHR36840">
    <property type="entry name" value="BLL5714 PROTEIN"/>
    <property type="match status" value="1"/>
</dbReference>
<feature type="transmembrane region" description="Helical" evidence="1">
    <location>
        <begin position="240"/>
        <end position="261"/>
    </location>
</feature>
<keyword evidence="1" id="KW-0812">Transmembrane</keyword>
<keyword evidence="3" id="KW-1185">Reference proteome</keyword>
<feature type="transmembrane region" description="Helical" evidence="1">
    <location>
        <begin position="144"/>
        <end position="165"/>
    </location>
</feature>
<feature type="transmembrane region" description="Helical" evidence="1">
    <location>
        <begin position="209"/>
        <end position="228"/>
    </location>
</feature>
<feature type="transmembrane region" description="Helical" evidence="1">
    <location>
        <begin position="273"/>
        <end position="298"/>
    </location>
</feature>
<dbReference type="KEGG" id="pphe:PP2015_2147"/>
<keyword evidence="1" id="KW-0472">Membrane</keyword>
<dbReference type="STRING" id="161398.PP2015_2147"/>
<feature type="transmembrane region" description="Helical" evidence="1">
    <location>
        <begin position="171"/>
        <end position="188"/>
    </location>
</feature>
<gene>
    <name evidence="2" type="ORF">PP2015_2147</name>
</gene>
<dbReference type="OrthoDB" id="9814523at2"/>
<feature type="transmembrane region" description="Helical" evidence="1">
    <location>
        <begin position="310"/>
        <end position="330"/>
    </location>
</feature>
<dbReference type="Proteomes" id="UP000061457">
    <property type="component" value="Chromosome I"/>
</dbReference>
<name>A0A0S2K3J4_9GAMM</name>
<protein>
    <recommendedName>
        <fullName evidence="4">Low temperature requirement protein A</fullName>
    </recommendedName>
</protein>
<reference evidence="2 3" key="1">
    <citation type="submission" date="2015-11" db="EMBL/GenBank/DDBJ databases">
        <authorList>
            <person name="Zhang Y."/>
            <person name="Guo Z."/>
        </authorList>
    </citation>
    <scope>NUCLEOTIDE SEQUENCE [LARGE SCALE GENOMIC DNA]</scope>
    <source>
        <strain evidence="2 3">KCTC 12086</strain>
    </source>
</reference>
<dbReference type="RefSeq" id="WP_058030340.1">
    <property type="nucleotide sequence ID" value="NZ_CP013187.1"/>
</dbReference>
<dbReference type="InterPro" id="IPR010640">
    <property type="entry name" value="Low_temperature_requirement_A"/>
</dbReference>
<evidence type="ECO:0000313" key="3">
    <source>
        <dbReference type="Proteomes" id="UP000061457"/>
    </source>
</evidence>
<dbReference type="PANTHER" id="PTHR36840:SF1">
    <property type="entry name" value="BLL5714 PROTEIN"/>
    <property type="match status" value="1"/>
</dbReference>
<evidence type="ECO:0008006" key="4">
    <source>
        <dbReference type="Google" id="ProtNLM"/>
    </source>
</evidence>
<dbReference type="PATRIC" id="fig|161398.10.peg.2184"/>
<feature type="transmembrane region" description="Helical" evidence="1">
    <location>
        <begin position="30"/>
        <end position="48"/>
    </location>
</feature>
<feature type="transmembrane region" description="Helical" evidence="1">
    <location>
        <begin position="54"/>
        <end position="77"/>
    </location>
</feature>